<dbReference type="GO" id="GO:0006508">
    <property type="term" value="P:proteolysis"/>
    <property type="evidence" value="ECO:0007669"/>
    <property type="project" value="UniProtKB-KW"/>
</dbReference>
<dbReference type="Gene3D" id="2.30.30.40">
    <property type="entry name" value="SH3 Domains"/>
    <property type="match status" value="1"/>
</dbReference>
<gene>
    <name evidence="6" type="ORF">KSF_023800</name>
</gene>
<evidence type="ECO:0000256" key="4">
    <source>
        <dbReference type="ARBA" id="ARBA00022807"/>
    </source>
</evidence>
<evidence type="ECO:0000256" key="1">
    <source>
        <dbReference type="ARBA" id="ARBA00007074"/>
    </source>
</evidence>
<evidence type="ECO:0000313" key="6">
    <source>
        <dbReference type="EMBL" id="GHO92332.1"/>
    </source>
</evidence>
<dbReference type="Pfam" id="PF00877">
    <property type="entry name" value="NLPC_P60"/>
    <property type="match status" value="1"/>
</dbReference>
<dbReference type="PANTHER" id="PTHR47053">
    <property type="entry name" value="MUREIN DD-ENDOPEPTIDASE MEPH-RELATED"/>
    <property type="match status" value="1"/>
</dbReference>
<evidence type="ECO:0000313" key="7">
    <source>
        <dbReference type="Proteomes" id="UP000597444"/>
    </source>
</evidence>
<dbReference type="Proteomes" id="UP000597444">
    <property type="component" value="Unassembled WGS sequence"/>
</dbReference>
<dbReference type="SUPFAM" id="SSF54001">
    <property type="entry name" value="Cysteine proteinases"/>
    <property type="match status" value="1"/>
</dbReference>
<keyword evidence="7" id="KW-1185">Reference proteome</keyword>
<dbReference type="RefSeq" id="WP_220203173.1">
    <property type="nucleotide sequence ID" value="NZ_BNJK01000001.1"/>
</dbReference>
<dbReference type="AlphaFoldDB" id="A0A8J3MZW8"/>
<dbReference type="InterPro" id="IPR051202">
    <property type="entry name" value="Peptidase_C40"/>
</dbReference>
<reference evidence="6" key="1">
    <citation type="submission" date="2020-10" db="EMBL/GenBank/DDBJ databases">
        <title>Taxonomic study of unclassified bacteria belonging to the class Ktedonobacteria.</title>
        <authorList>
            <person name="Yabe S."/>
            <person name="Wang C.M."/>
            <person name="Zheng Y."/>
            <person name="Sakai Y."/>
            <person name="Cavaletti L."/>
            <person name="Monciardini P."/>
            <person name="Donadio S."/>
        </authorList>
    </citation>
    <scope>NUCLEOTIDE SEQUENCE</scope>
    <source>
        <strain evidence="6">ID150040</strain>
    </source>
</reference>
<protein>
    <submittedName>
        <fullName evidence="6">NLP/P60</fullName>
    </submittedName>
</protein>
<proteinExistence type="inferred from homology"/>
<evidence type="ECO:0000259" key="5">
    <source>
        <dbReference type="PROSITE" id="PS51935"/>
    </source>
</evidence>
<name>A0A8J3MZW8_9CHLR</name>
<organism evidence="6 7">
    <name type="scientific">Reticulibacter mediterranei</name>
    <dbReference type="NCBI Taxonomy" id="2778369"/>
    <lineage>
        <taxon>Bacteria</taxon>
        <taxon>Bacillati</taxon>
        <taxon>Chloroflexota</taxon>
        <taxon>Ktedonobacteria</taxon>
        <taxon>Ktedonobacterales</taxon>
        <taxon>Reticulibacteraceae</taxon>
        <taxon>Reticulibacter</taxon>
    </lineage>
</organism>
<keyword evidence="3" id="KW-0378">Hydrolase</keyword>
<dbReference type="Gene3D" id="3.90.1720.10">
    <property type="entry name" value="endopeptidase domain like (from Nostoc punctiforme)"/>
    <property type="match status" value="1"/>
</dbReference>
<comment type="caution">
    <text evidence="6">The sequence shown here is derived from an EMBL/GenBank/DDBJ whole genome shotgun (WGS) entry which is preliminary data.</text>
</comment>
<keyword evidence="2" id="KW-0645">Protease</keyword>
<keyword evidence="4" id="KW-0788">Thiol protease</keyword>
<feature type="domain" description="NlpC/P60" evidence="5">
    <location>
        <begin position="149"/>
        <end position="272"/>
    </location>
</feature>
<dbReference type="PANTHER" id="PTHR47053:SF1">
    <property type="entry name" value="MUREIN DD-ENDOPEPTIDASE MEPH-RELATED"/>
    <property type="match status" value="1"/>
</dbReference>
<accession>A0A8J3MZW8</accession>
<comment type="similarity">
    <text evidence="1">Belongs to the peptidase C40 family.</text>
</comment>
<dbReference type="EMBL" id="BNJK01000001">
    <property type="protein sequence ID" value="GHO92332.1"/>
    <property type="molecule type" value="Genomic_DNA"/>
</dbReference>
<evidence type="ECO:0000256" key="3">
    <source>
        <dbReference type="ARBA" id="ARBA00022801"/>
    </source>
</evidence>
<dbReference type="PROSITE" id="PS51935">
    <property type="entry name" value="NLPC_P60"/>
    <property type="match status" value="1"/>
</dbReference>
<dbReference type="InterPro" id="IPR041382">
    <property type="entry name" value="SH3_16"/>
</dbReference>
<evidence type="ECO:0000256" key="2">
    <source>
        <dbReference type="ARBA" id="ARBA00022670"/>
    </source>
</evidence>
<dbReference type="Pfam" id="PF18348">
    <property type="entry name" value="SH3_16"/>
    <property type="match status" value="1"/>
</dbReference>
<dbReference type="InterPro" id="IPR038765">
    <property type="entry name" value="Papain-like_cys_pep_sf"/>
</dbReference>
<dbReference type="GO" id="GO:0008234">
    <property type="term" value="F:cysteine-type peptidase activity"/>
    <property type="evidence" value="ECO:0007669"/>
    <property type="project" value="UniProtKB-KW"/>
</dbReference>
<sequence>MTISAISVGVADVRRDPDATSELVTQALMNRPAKANETSGDWTYVEFSDYQGWVQTDVLEDAPIKGFTRISDCCSTPLALVAIVQATHTPLFADLAGNEVLDTLYLSSVLPLLDTVPSERVKVALPGEQTGWISRDAVSIRYGEDCYPCQSIDAIIAYALPFQGVPYLWGGVSWKGIDCSAFVQLCYRMGGYIIPRDADQQHDALTHAVAREQMQKGDLIFFGSERVTHVGMALNEKDYIHASGKYKRTVINSFDPTDARYDQQLDKVVRGIKRVID</sequence>
<dbReference type="InterPro" id="IPR000064">
    <property type="entry name" value="NLP_P60_dom"/>
</dbReference>